<name>A0ABV7ZHB7_9HELI</name>
<evidence type="ECO:0000313" key="4">
    <source>
        <dbReference type="Proteomes" id="UP001595783"/>
    </source>
</evidence>
<dbReference type="SUPFAM" id="SSF141000">
    <property type="entry name" value="Glu-tRNAGln amidotransferase C subunit"/>
    <property type="match status" value="1"/>
</dbReference>
<evidence type="ECO:0000313" key="3">
    <source>
        <dbReference type="EMBL" id="MFC3847009.1"/>
    </source>
</evidence>
<dbReference type="InterPro" id="IPR003837">
    <property type="entry name" value="GatC"/>
</dbReference>
<dbReference type="NCBIfam" id="TIGR00135">
    <property type="entry name" value="gatC"/>
    <property type="match status" value="1"/>
</dbReference>
<evidence type="ECO:0000256" key="2">
    <source>
        <dbReference type="SAM" id="MobiDB-lite"/>
    </source>
</evidence>
<reference evidence="4" key="1">
    <citation type="journal article" date="2019" name="Int. J. Syst. Evol. Microbiol.">
        <title>The Global Catalogue of Microorganisms (GCM) 10K type strain sequencing project: providing services to taxonomists for standard genome sequencing and annotation.</title>
        <authorList>
            <consortium name="The Broad Institute Genomics Platform"/>
            <consortium name="The Broad Institute Genome Sequencing Center for Infectious Disease"/>
            <person name="Wu L."/>
            <person name="Ma J."/>
        </authorList>
    </citation>
    <scope>NUCLEOTIDE SEQUENCE [LARGE SCALE GENOMIC DNA]</scope>
    <source>
        <strain evidence="4">CCUG 53816</strain>
    </source>
</reference>
<protein>
    <recommendedName>
        <fullName evidence="1">Aspartyl/glutamyl-tRNA(Asn/Gln) amidotransferase subunit C</fullName>
        <shortName evidence="1">Asp/Glu-ADT subunit C</shortName>
        <ecNumber evidence="1">6.3.5.-</ecNumber>
    </recommendedName>
</protein>
<dbReference type="InterPro" id="IPR036113">
    <property type="entry name" value="Asp/Glu-ADT_sf_sub_c"/>
</dbReference>
<proteinExistence type="inferred from homology"/>
<keyword evidence="4" id="KW-1185">Reference proteome</keyword>
<keyword evidence="1" id="KW-0648">Protein biosynthesis</keyword>
<dbReference type="Proteomes" id="UP001595783">
    <property type="component" value="Unassembled WGS sequence"/>
</dbReference>
<comment type="catalytic activity">
    <reaction evidence="1">
        <text>L-glutamyl-tRNA(Gln) + L-glutamine + ATP + H2O = L-glutaminyl-tRNA(Gln) + L-glutamate + ADP + phosphate + H(+)</text>
        <dbReference type="Rhea" id="RHEA:17521"/>
        <dbReference type="Rhea" id="RHEA-COMP:9681"/>
        <dbReference type="Rhea" id="RHEA-COMP:9684"/>
        <dbReference type="ChEBI" id="CHEBI:15377"/>
        <dbReference type="ChEBI" id="CHEBI:15378"/>
        <dbReference type="ChEBI" id="CHEBI:29985"/>
        <dbReference type="ChEBI" id="CHEBI:30616"/>
        <dbReference type="ChEBI" id="CHEBI:43474"/>
        <dbReference type="ChEBI" id="CHEBI:58359"/>
        <dbReference type="ChEBI" id="CHEBI:78520"/>
        <dbReference type="ChEBI" id="CHEBI:78521"/>
        <dbReference type="ChEBI" id="CHEBI:456216"/>
    </reaction>
</comment>
<comment type="subunit">
    <text evidence="1">Heterotrimer of A, B and C subunits.</text>
</comment>
<sequence>MRIDQALLERLAKLSMLEIQEPQLQEHLEEILVFMDALNSLDLENTPSLQQPPTALRADTPHPQPSIAPDILSHAPNTQEGFFIVPKILG</sequence>
<dbReference type="EC" id="6.3.5.-" evidence="1"/>
<keyword evidence="1" id="KW-0067">ATP-binding</keyword>
<comment type="catalytic activity">
    <reaction evidence="1">
        <text>L-aspartyl-tRNA(Asn) + L-glutamine + ATP + H2O = L-asparaginyl-tRNA(Asn) + L-glutamate + ADP + phosphate + 2 H(+)</text>
        <dbReference type="Rhea" id="RHEA:14513"/>
        <dbReference type="Rhea" id="RHEA-COMP:9674"/>
        <dbReference type="Rhea" id="RHEA-COMP:9677"/>
        <dbReference type="ChEBI" id="CHEBI:15377"/>
        <dbReference type="ChEBI" id="CHEBI:15378"/>
        <dbReference type="ChEBI" id="CHEBI:29985"/>
        <dbReference type="ChEBI" id="CHEBI:30616"/>
        <dbReference type="ChEBI" id="CHEBI:43474"/>
        <dbReference type="ChEBI" id="CHEBI:58359"/>
        <dbReference type="ChEBI" id="CHEBI:78515"/>
        <dbReference type="ChEBI" id="CHEBI:78516"/>
        <dbReference type="ChEBI" id="CHEBI:456216"/>
    </reaction>
</comment>
<dbReference type="EMBL" id="JBHRZO010000002">
    <property type="protein sequence ID" value="MFC3847009.1"/>
    <property type="molecule type" value="Genomic_DNA"/>
</dbReference>
<dbReference type="Pfam" id="PF02686">
    <property type="entry name" value="GatC"/>
    <property type="match status" value="1"/>
</dbReference>
<keyword evidence="1" id="KW-0436">Ligase</keyword>
<dbReference type="RefSeq" id="WP_104752214.1">
    <property type="nucleotide sequence ID" value="NZ_FZMF01000015.1"/>
</dbReference>
<dbReference type="HAMAP" id="MF_00122">
    <property type="entry name" value="GatC"/>
    <property type="match status" value="1"/>
</dbReference>
<keyword evidence="1" id="KW-0547">Nucleotide-binding</keyword>
<comment type="caution">
    <text evidence="3">The sequence shown here is derived from an EMBL/GenBank/DDBJ whole genome shotgun (WGS) entry which is preliminary data.</text>
</comment>
<accession>A0ABV7ZHB7</accession>
<feature type="compositionally biased region" description="Polar residues" evidence="2">
    <location>
        <begin position="44"/>
        <end position="53"/>
    </location>
</feature>
<comment type="similarity">
    <text evidence="1">Belongs to the GatC family.</text>
</comment>
<gene>
    <name evidence="1 3" type="primary">gatC</name>
    <name evidence="3" type="ORF">ACFOPX_00455</name>
</gene>
<organism evidence="3 4">
    <name type="scientific">Helicobacter baculiformis</name>
    <dbReference type="NCBI Taxonomy" id="427351"/>
    <lineage>
        <taxon>Bacteria</taxon>
        <taxon>Pseudomonadati</taxon>
        <taxon>Campylobacterota</taxon>
        <taxon>Epsilonproteobacteria</taxon>
        <taxon>Campylobacterales</taxon>
        <taxon>Helicobacteraceae</taxon>
        <taxon>Helicobacter</taxon>
    </lineage>
</organism>
<feature type="region of interest" description="Disordered" evidence="2">
    <location>
        <begin position="44"/>
        <end position="64"/>
    </location>
</feature>
<comment type="function">
    <text evidence="1">Allows the formation of correctly charged Asn-tRNA(Asn) or Gln-tRNA(Gln) through the transamidation of misacylated Asp-tRNA(Asn) or Glu-tRNA(Gln) in organisms which lack either or both of asparaginyl-tRNA or glutaminyl-tRNA synthetases. The reaction takes place in the presence of glutamine and ATP through an activated phospho-Asp-tRNA(Asn) or phospho-Glu-tRNA(Gln).</text>
</comment>
<evidence type="ECO:0000256" key="1">
    <source>
        <dbReference type="HAMAP-Rule" id="MF_00122"/>
    </source>
</evidence>